<dbReference type="FunFam" id="1.10.3470.10:FF:000001">
    <property type="entry name" value="Vitamin B12 ABC transporter permease BtuC"/>
    <property type="match status" value="1"/>
</dbReference>
<proteinExistence type="inferred from homology"/>
<dbReference type="GO" id="GO:0022857">
    <property type="term" value="F:transmembrane transporter activity"/>
    <property type="evidence" value="ECO:0007669"/>
    <property type="project" value="InterPro"/>
</dbReference>
<sequence length="339" mass="35772">MDLIRKTDKKPLLIMGLLAGLIVLLFFISLNTGYIRISPLDVMKTLAGRGEANDQLVLFEFRLPRMVIALLIGAGLAVSGAILQGVSQNGLADPGILGINSGAGLAVILFIFYFQGSTASLGTFSIYMLPLAALSGGLLAALLIYVLAWKRGVTPVRLILVGIGVNAAFSAALIIFQLKMNPNDFMQATVWLSGSIWGTNWKYVLAVLPWIVILIPYAILKARYLNVLNLGDPVAVGLGAAVEKERRTLLFLAVALAGACVAVGGGIAFLGLVAPHLARRIVGPKHQVLLPAAALMGSLLLLAADTIGRNVLSPSEIPVGLVVSALGAPYFIYLLIKVN</sequence>
<keyword evidence="6 8" id="KW-1133">Transmembrane helix</keyword>
<feature type="transmembrane region" description="Helical" evidence="8">
    <location>
        <begin position="158"/>
        <end position="180"/>
    </location>
</feature>
<evidence type="ECO:0000256" key="3">
    <source>
        <dbReference type="ARBA" id="ARBA00022448"/>
    </source>
</evidence>
<evidence type="ECO:0000256" key="8">
    <source>
        <dbReference type="SAM" id="Phobius"/>
    </source>
</evidence>
<evidence type="ECO:0000256" key="6">
    <source>
        <dbReference type="ARBA" id="ARBA00022989"/>
    </source>
</evidence>
<accession>A0A1H3SVF2</accession>
<dbReference type="Proteomes" id="UP000198935">
    <property type="component" value="Unassembled WGS sequence"/>
</dbReference>
<dbReference type="GO" id="GO:0033214">
    <property type="term" value="P:siderophore-iron import into cell"/>
    <property type="evidence" value="ECO:0007669"/>
    <property type="project" value="TreeGrafter"/>
</dbReference>
<evidence type="ECO:0000256" key="2">
    <source>
        <dbReference type="ARBA" id="ARBA00007935"/>
    </source>
</evidence>
<dbReference type="InterPro" id="IPR000522">
    <property type="entry name" value="ABC_transptr_permease_BtuC"/>
</dbReference>
<evidence type="ECO:0000256" key="5">
    <source>
        <dbReference type="ARBA" id="ARBA00022692"/>
    </source>
</evidence>
<evidence type="ECO:0000256" key="7">
    <source>
        <dbReference type="ARBA" id="ARBA00023136"/>
    </source>
</evidence>
<dbReference type="SUPFAM" id="SSF81345">
    <property type="entry name" value="ABC transporter involved in vitamin B12 uptake, BtuC"/>
    <property type="match status" value="1"/>
</dbReference>
<feature type="transmembrane region" description="Helical" evidence="8">
    <location>
        <begin position="95"/>
        <end position="114"/>
    </location>
</feature>
<comment type="similarity">
    <text evidence="2">Belongs to the binding-protein-dependent transport system permease family. FecCD subfamily.</text>
</comment>
<feature type="transmembrane region" description="Helical" evidence="8">
    <location>
        <begin position="200"/>
        <end position="220"/>
    </location>
</feature>
<dbReference type="InterPro" id="IPR037294">
    <property type="entry name" value="ABC_BtuC-like"/>
</dbReference>
<dbReference type="Gene3D" id="1.10.3470.10">
    <property type="entry name" value="ABC transporter involved in vitamin B12 uptake, BtuC"/>
    <property type="match status" value="1"/>
</dbReference>
<dbReference type="STRING" id="1503961.SAMN05421736_11271"/>
<protein>
    <submittedName>
        <fullName evidence="9">Iron complex transport system permease protein</fullName>
    </submittedName>
</protein>
<dbReference type="EMBL" id="FNPI01000012">
    <property type="protein sequence ID" value="SDZ41952.1"/>
    <property type="molecule type" value="Genomic_DNA"/>
</dbReference>
<feature type="transmembrane region" description="Helical" evidence="8">
    <location>
        <begin position="316"/>
        <end position="336"/>
    </location>
</feature>
<organism evidence="9 10">
    <name type="scientific">Evansella caseinilytica</name>
    <dbReference type="NCBI Taxonomy" id="1503961"/>
    <lineage>
        <taxon>Bacteria</taxon>
        <taxon>Bacillati</taxon>
        <taxon>Bacillota</taxon>
        <taxon>Bacilli</taxon>
        <taxon>Bacillales</taxon>
        <taxon>Bacillaceae</taxon>
        <taxon>Evansella</taxon>
    </lineage>
</organism>
<evidence type="ECO:0000313" key="9">
    <source>
        <dbReference type="EMBL" id="SDZ41952.1"/>
    </source>
</evidence>
<feature type="transmembrane region" description="Helical" evidence="8">
    <location>
        <begin position="126"/>
        <end position="146"/>
    </location>
</feature>
<dbReference type="CDD" id="cd06550">
    <property type="entry name" value="TM_ABC_iron-siderophores_like"/>
    <property type="match status" value="1"/>
</dbReference>
<reference evidence="10" key="1">
    <citation type="submission" date="2016-10" db="EMBL/GenBank/DDBJ databases">
        <authorList>
            <person name="Varghese N."/>
            <person name="Submissions S."/>
        </authorList>
    </citation>
    <scope>NUCLEOTIDE SEQUENCE [LARGE SCALE GENOMIC DNA]</scope>
    <source>
        <strain evidence="10">SP</strain>
    </source>
</reference>
<name>A0A1H3SVF2_9BACI</name>
<dbReference type="GO" id="GO:0005886">
    <property type="term" value="C:plasma membrane"/>
    <property type="evidence" value="ECO:0007669"/>
    <property type="project" value="UniProtKB-SubCell"/>
</dbReference>
<dbReference type="PANTHER" id="PTHR30472">
    <property type="entry name" value="FERRIC ENTEROBACTIN TRANSPORT SYSTEM PERMEASE PROTEIN"/>
    <property type="match status" value="1"/>
</dbReference>
<evidence type="ECO:0000313" key="10">
    <source>
        <dbReference type="Proteomes" id="UP000198935"/>
    </source>
</evidence>
<keyword evidence="3" id="KW-0813">Transport</keyword>
<feature type="transmembrane region" description="Helical" evidence="8">
    <location>
        <begin position="12"/>
        <end position="35"/>
    </location>
</feature>
<feature type="transmembrane region" description="Helical" evidence="8">
    <location>
        <begin position="286"/>
        <end position="304"/>
    </location>
</feature>
<evidence type="ECO:0000256" key="4">
    <source>
        <dbReference type="ARBA" id="ARBA00022475"/>
    </source>
</evidence>
<feature type="transmembrane region" description="Helical" evidence="8">
    <location>
        <begin position="63"/>
        <end position="83"/>
    </location>
</feature>
<dbReference type="Pfam" id="PF01032">
    <property type="entry name" value="FecCD"/>
    <property type="match status" value="1"/>
</dbReference>
<dbReference type="AlphaFoldDB" id="A0A1H3SVF2"/>
<keyword evidence="4" id="KW-1003">Cell membrane</keyword>
<gene>
    <name evidence="9" type="ORF">SAMN05421736_11271</name>
</gene>
<comment type="subcellular location">
    <subcellularLocation>
        <location evidence="1">Cell membrane</location>
        <topology evidence="1">Multi-pass membrane protein</topology>
    </subcellularLocation>
</comment>
<keyword evidence="5 8" id="KW-0812">Transmembrane</keyword>
<dbReference type="PANTHER" id="PTHR30472:SF64">
    <property type="entry name" value="IRON(3+)-HYDROXAMATE IMPORT SYSTEM PERMEASE PROTEIN FHUG"/>
    <property type="match status" value="1"/>
</dbReference>
<keyword evidence="10" id="KW-1185">Reference proteome</keyword>
<keyword evidence="7 8" id="KW-0472">Membrane</keyword>
<feature type="transmembrane region" description="Helical" evidence="8">
    <location>
        <begin position="249"/>
        <end position="274"/>
    </location>
</feature>
<evidence type="ECO:0000256" key="1">
    <source>
        <dbReference type="ARBA" id="ARBA00004651"/>
    </source>
</evidence>